<dbReference type="HOGENOM" id="CLU_2473623_0_0_1"/>
<accession>F0WI35</accession>
<dbReference type="EMBL" id="FR824151">
    <property type="protein sequence ID" value="CCA20913.1"/>
    <property type="molecule type" value="Genomic_DNA"/>
</dbReference>
<evidence type="ECO:0000313" key="1">
    <source>
        <dbReference type="EMBL" id="CCA20913.1"/>
    </source>
</evidence>
<proteinExistence type="predicted"/>
<reference evidence="1" key="1">
    <citation type="journal article" date="2011" name="PLoS Biol.">
        <title>Gene gain and loss during evolution of obligate parasitism in the white rust pathogen of Arabidopsis thaliana.</title>
        <authorList>
            <person name="Kemen E."/>
            <person name="Gardiner A."/>
            <person name="Schultz-Larsen T."/>
            <person name="Kemen A.C."/>
            <person name="Balmuth A.L."/>
            <person name="Robert-Seilaniantz A."/>
            <person name="Bailey K."/>
            <person name="Holub E."/>
            <person name="Studholme D.J."/>
            <person name="Maclean D."/>
            <person name="Jones J.D."/>
        </authorList>
    </citation>
    <scope>NUCLEOTIDE SEQUENCE</scope>
</reference>
<name>F0WI35_9STRA</name>
<dbReference type="AlphaFoldDB" id="F0WI35"/>
<organism evidence="1">
    <name type="scientific">Albugo laibachii Nc14</name>
    <dbReference type="NCBI Taxonomy" id="890382"/>
    <lineage>
        <taxon>Eukaryota</taxon>
        <taxon>Sar</taxon>
        <taxon>Stramenopiles</taxon>
        <taxon>Oomycota</taxon>
        <taxon>Peronosporomycetes</taxon>
        <taxon>Albuginales</taxon>
        <taxon>Albuginaceae</taxon>
        <taxon>Albugo</taxon>
    </lineage>
</organism>
<sequence length="88" mass="10026">MIAAIAYCVVIADILFWEMATLFVVSSFQKMCVLQTHTTSQARCDTKTSNLLRFVALLRSIESELKNAVLQIVYPKIRTSYIYNISDD</sequence>
<reference evidence="1" key="2">
    <citation type="submission" date="2011-02" db="EMBL/GenBank/DDBJ databases">
        <authorList>
            <person name="MacLean D."/>
        </authorList>
    </citation>
    <scope>NUCLEOTIDE SEQUENCE</scope>
</reference>
<protein>
    <submittedName>
        <fullName evidence="1">AlNc14C106G6242 protein</fullName>
    </submittedName>
</protein>
<gene>
    <name evidence="1" type="primary">AlNc14C106G6242</name>
    <name evidence="1" type="ORF">ALNC14_070560</name>
</gene>